<comment type="caution">
    <text evidence="3">The sequence shown here is derived from an EMBL/GenBank/DDBJ whole genome shotgun (WGS) entry which is preliminary data.</text>
</comment>
<evidence type="ECO:0000313" key="3">
    <source>
        <dbReference type="EMBL" id="MBB5035218.1"/>
    </source>
</evidence>
<gene>
    <name evidence="3" type="ORF">HNQ65_004827</name>
</gene>
<keyword evidence="4" id="KW-1185">Reference proteome</keyword>
<evidence type="ECO:0000313" key="4">
    <source>
        <dbReference type="Proteomes" id="UP000590740"/>
    </source>
</evidence>
<dbReference type="InterPro" id="IPR035437">
    <property type="entry name" value="SNase_OB-fold_sf"/>
</dbReference>
<evidence type="ECO:0000256" key="2">
    <source>
        <dbReference type="SAM" id="SignalP"/>
    </source>
</evidence>
<sequence>MILRLSALLLLLQAATALRAQAPAAEPPALTTARSTFLRQIMADSQLLTQQYERALAKAETEVATAGDYEEARAIRQRREQLQALYSGTASSLATTLPLTQARMMGSAQASGETLSGWRSNGSGAEWQNFRLTPGSYHLEFDANMSDAPVAGSIYASPKFQPQQSAMFAFDEVTLLGNSQENHRAFEIKRSTDETTFSTVRVGPMNFTRNPVTLRFTATDGYPANIIRIRNLRLVPVTDTTAAAAPASVTETTTSTAAMQQATATLKSAIETARKAASSGYLDALHDLAVTRPALKDQIDAEIRRIQRLDDPKKGKSGMHAISSNGDVFSGFEDISDARLADEEPLSGARFKITHEGRTLLVRLLWIDCPPVEEDDSDVKRFAKYFSIEDEDVVAVGRTARDFTATYLRDKPLRLLIRPDRDKDGTLAALLFLPNVGLYQNVLVNHGLASVMPPPREKQHNAMERAFLSTLGSLEAAAKHRKPAPGAWALSEEATERRQP</sequence>
<dbReference type="SUPFAM" id="SSF50199">
    <property type="entry name" value="Staphylococcal nuclease"/>
    <property type="match status" value="1"/>
</dbReference>
<keyword evidence="2" id="KW-0732">Signal</keyword>
<feature type="chain" id="PRO_5031557528" description="TNase-like domain-containing protein" evidence="2">
    <location>
        <begin position="21"/>
        <end position="500"/>
    </location>
</feature>
<feature type="signal peptide" evidence="2">
    <location>
        <begin position="1"/>
        <end position="20"/>
    </location>
</feature>
<dbReference type="Proteomes" id="UP000590740">
    <property type="component" value="Unassembled WGS sequence"/>
</dbReference>
<dbReference type="EMBL" id="JACHIG010000014">
    <property type="protein sequence ID" value="MBB5035218.1"/>
    <property type="molecule type" value="Genomic_DNA"/>
</dbReference>
<protein>
    <recommendedName>
        <fullName evidence="5">TNase-like domain-containing protein</fullName>
    </recommendedName>
</protein>
<evidence type="ECO:0000256" key="1">
    <source>
        <dbReference type="SAM" id="MobiDB-lite"/>
    </source>
</evidence>
<dbReference type="RefSeq" id="WP_184343784.1">
    <property type="nucleotide sequence ID" value="NZ_JACHIG010000014.1"/>
</dbReference>
<reference evidence="3 4" key="1">
    <citation type="submission" date="2020-08" db="EMBL/GenBank/DDBJ databases">
        <title>Genomic Encyclopedia of Type Strains, Phase IV (KMG-IV): sequencing the most valuable type-strain genomes for metagenomic binning, comparative biology and taxonomic classification.</title>
        <authorList>
            <person name="Goeker M."/>
        </authorList>
    </citation>
    <scope>NUCLEOTIDE SEQUENCE [LARGE SCALE GENOMIC DNA]</scope>
    <source>
        <strain evidence="3 4">DSM 12252</strain>
    </source>
</reference>
<proteinExistence type="predicted"/>
<dbReference type="Gene3D" id="2.40.50.90">
    <property type="match status" value="1"/>
</dbReference>
<feature type="region of interest" description="Disordered" evidence="1">
    <location>
        <begin position="477"/>
        <end position="500"/>
    </location>
</feature>
<dbReference type="AlphaFoldDB" id="A0A7W7YFI3"/>
<name>A0A7W7YFI3_9BACT</name>
<evidence type="ECO:0008006" key="5">
    <source>
        <dbReference type="Google" id="ProtNLM"/>
    </source>
</evidence>
<accession>A0A7W7YFI3</accession>
<organism evidence="3 4">
    <name type="scientific">Prosthecobacter vanneervenii</name>
    <dbReference type="NCBI Taxonomy" id="48466"/>
    <lineage>
        <taxon>Bacteria</taxon>
        <taxon>Pseudomonadati</taxon>
        <taxon>Verrucomicrobiota</taxon>
        <taxon>Verrucomicrobiia</taxon>
        <taxon>Verrucomicrobiales</taxon>
        <taxon>Verrucomicrobiaceae</taxon>
        <taxon>Prosthecobacter</taxon>
    </lineage>
</organism>